<evidence type="ECO:0000313" key="2">
    <source>
        <dbReference type="EMBL" id="ETN74879.1"/>
    </source>
</evidence>
<dbReference type="EMBL" id="KI660329">
    <property type="protein sequence ID" value="ETN74879.1"/>
    <property type="molecule type" value="Genomic_DNA"/>
</dbReference>
<protein>
    <submittedName>
        <fullName evidence="2">Uncharacterized protein</fullName>
    </submittedName>
</protein>
<name>W2SZZ6_NECAM</name>
<evidence type="ECO:0000313" key="3">
    <source>
        <dbReference type="Proteomes" id="UP000053676"/>
    </source>
</evidence>
<gene>
    <name evidence="2" type="ORF">NECAME_12665</name>
</gene>
<feature type="region of interest" description="Disordered" evidence="1">
    <location>
        <begin position="65"/>
        <end position="94"/>
    </location>
</feature>
<dbReference type="Proteomes" id="UP000053676">
    <property type="component" value="Unassembled WGS sequence"/>
</dbReference>
<reference evidence="3" key="1">
    <citation type="journal article" date="2014" name="Nat. Genet.">
        <title>Genome of the human hookworm Necator americanus.</title>
        <authorList>
            <person name="Tang Y.T."/>
            <person name="Gao X."/>
            <person name="Rosa B.A."/>
            <person name="Abubucker S."/>
            <person name="Hallsworth-Pepin K."/>
            <person name="Martin J."/>
            <person name="Tyagi R."/>
            <person name="Heizer E."/>
            <person name="Zhang X."/>
            <person name="Bhonagiri-Palsikar V."/>
            <person name="Minx P."/>
            <person name="Warren W.C."/>
            <person name="Wang Q."/>
            <person name="Zhan B."/>
            <person name="Hotez P.J."/>
            <person name="Sternberg P.W."/>
            <person name="Dougall A."/>
            <person name="Gaze S.T."/>
            <person name="Mulvenna J."/>
            <person name="Sotillo J."/>
            <person name="Ranganathan S."/>
            <person name="Rabelo E.M."/>
            <person name="Wilson R.K."/>
            <person name="Felgner P.L."/>
            <person name="Bethony J."/>
            <person name="Hawdon J.M."/>
            <person name="Gasser R.B."/>
            <person name="Loukas A."/>
            <person name="Mitreva M."/>
        </authorList>
    </citation>
    <scope>NUCLEOTIDE SEQUENCE [LARGE SCALE GENOMIC DNA]</scope>
</reference>
<organism evidence="2 3">
    <name type="scientific">Necator americanus</name>
    <name type="common">Human hookworm</name>
    <dbReference type="NCBI Taxonomy" id="51031"/>
    <lineage>
        <taxon>Eukaryota</taxon>
        <taxon>Metazoa</taxon>
        <taxon>Ecdysozoa</taxon>
        <taxon>Nematoda</taxon>
        <taxon>Chromadorea</taxon>
        <taxon>Rhabditida</taxon>
        <taxon>Rhabditina</taxon>
        <taxon>Rhabditomorpha</taxon>
        <taxon>Strongyloidea</taxon>
        <taxon>Ancylostomatidae</taxon>
        <taxon>Bunostominae</taxon>
        <taxon>Necator</taxon>
    </lineage>
</organism>
<sequence>MRRRKYEQKTEKAKADFKQALLFTSRLISKRWVNGNHKIKSSGRIIRTVNFYKLVKPKQKLIRYQSEEQRAKNMSVDKEKRKLSGDAPKGTERK</sequence>
<accession>W2SZZ6</accession>
<proteinExistence type="predicted"/>
<dbReference type="AlphaFoldDB" id="W2SZZ6"/>
<dbReference type="KEGG" id="nai:NECAME_12665"/>
<evidence type="ECO:0000256" key="1">
    <source>
        <dbReference type="SAM" id="MobiDB-lite"/>
    </source>
</evidence>
<keyword evidence="3" id="KW-1185">Reference proteome</keyword>